<comment type="caution">
    <text evidence="1">The sequence shown here is derived from an EMBL/GenBank/DDBJ whole genome shotgun (WGS) entry which is preliminary data.</text>
</comment>
<keyword evidence="2" id="KW-1185">Reference proteome</keyword>
<evidence type="ECO:0000313" key="1">
    <source>
        <dbReference type="EMBL" id="GIY29402.1"/>
    </source>
</evidence>
<name>A0AAV4S9E6_CAEEX</name>
<dbReference type="AlphaFoldDB" id="A0AAV4S9E6"/>
<dbReference type="GO" id="GO:0071897">
    <property type="term" value="P:DNA biosynthetic process"/>
    <property type="evidence" value="ECO:0007669"/>
    <property type="project" value="UniProtKB-ARBA"/>
</dbReference>
<dbReference type="SUPFAM" id="SSF56672">
    <property type="entry name" value="DNA/RNA polymerases"/>
    <property type="match status" value="1"/>
</dbReference>
<gene>
    <name evidence="1" type="ORF">CEXT_521</name>
</gene>
<accession>A0AAV4S9E6</accession>
<protein>
    <submittedName>
        <fullName evidence="1">Uncharacterized protein</fullName>
    </submittedName>
</protein>
<dbReference type="InterPro" id="IPR043128">
    <property type="entry name" value="Rev_trsase/Diguanyl_cyclase"/>
</dbReference>
<dbReference type="InterPro" id="IPR043502">
    <property type="entry name" value="DNA/RNA_pol_sf"/>
</dbReference>
<dbReference type="Gene3D" id="3.30.70.270">
    <property type="match status" value="1"/>
</dbReference>
<evidence type="ECO:0000313" key="2">
    <source>
        <dbReference type="Proteomes" id="UP001054945"/>
    </source>
</evidence>
<organism evidence="1 2">
    <name type="scientific">Caerostris extrusa</name>
    <name type="common">Bark spider</name>
    <name type="synonym">Caerostris bankana</name>
    <dbReference type="NCBI Taxonomy" id="172846"/>
    <lineage>
        <taxon>Eukaryota</taxon>
        <taxon>Metazoa</taxon>
        <taxon>Ecdysozoa</taxon>
        <taxon>Arthropoda</taxon>
        <taxon>Chelicerata</taxon>
        <taxon>Arachnida</taxon>
        <taxon>Araneae</taxon>
        <taxon>Araneomorphae</taxon>
        <taxon>Entelegynae</taxon>
        <taxon>Araneoidea</taxon>
        <taxon>Araneidae</taxon>
        <taxon>Caerostris</taxon>
    </lineage>
</organism>
<proteinExistence type="predicted"/>
<dbReference type="EMBL" id="BPLR01009068">
    <property type="protein sequence ID" value="GIY29402.1"/>
    <property type="molecule type" value="Genomic_DNA"/>
</dbReference>
<reference evidence="1 2" key="1">
    <citation type="submission" date="2021-06" db="EMBL/GenBank/DDBJ databases">
        <title>Caerostris extrusa draft genome.</title>
        <authorList>
            <person name="Kono N."/>
            <person name="Arakawa K."/>
        </authorList>
    </citation>
    <scope>NUCLEOTIDE SEQUENCE [LARGE SCALE GENOMIC DNA]</scope>
</reference>
<dbReference type="Proteomes" id="UP001054945">
    <property type="component" value="Unassembled WGS sequence"/>
</dbReference>
<sequence>MLYAKNVVKQRQINYEVFCKFSVGPLTTLKSGKKYTIITLVILSKYPEPPAVTEISSPSLIDAFFKYLDASAVLSVFKLKYAFLLQCTESGIFLTFATVSGSFLPLRLLFRLKNAPYFFNKVIFKLLKDHESFASPYFEDTVVFPKTWEDHIEGICFMQNKQSQFAP</sequence>